<evidence type="ECO:0000313" key="3">
    <source>
        <dbReference type="Proteomes" id="UP001479436"/>
    </source>
</evidence>
<protein>
    <submittedName>
        <fullName evidence="2">Uncharacterized protein</fullName>
    </submittedName>
</protein>
<organism evidence="2 3">
    <name type="scientific">Basidiobolus ranarum</name>
    <dbReference type="NCBI Taxonomy" id="34480"/>
    <lineage>
        <taxon>Eukaryota</taxon>
        <taxon>Fungi</taxon>
        <taxon>Fungi incertae sedis</taxon>
        <taxon>Zoopagomycota</taxon>
        <taxon>Entomophthoromycotina</taxon>
        <taxon>Basidiobolomycetes</taxon>
        <taxon>Basidiobolales</taxon>
        <taxon>Basidiobolaceae</taxon>
        <taxon>Basidiobolus</taxon>
    </lineage>
</organism>
<evidence type="ECO:0000256" key="1">
    <source>
        <dbReference type="SAM" id="MobiDB-lite"/>
    </source>
</evidence>
<proteinExistence type="predicted"/>
<keyword evidence="3" id="KW-1185">Reference proteome</keyword>
<sequence>MSKRRNTSKKTKRTSTSRSTAARKSAKINATTENKPPQQHRRKGIPTRAPSRDDPRKGIVFSFVTMPNLDTVVHVIRRPSDFTSVEHLPSSNATTSAQPMGTKLSYKEPAKTSEANYLSSGISHSQAVC</sequence>
<feature type="compositionally biased region" description="Polar residues" evidence="1">
    <location>
        <begin position="89"/>
        <end position="99"/>
    </location>
</feature>
<comment type="caution">
    <text evidence="2">The sequence shown here is derived from an EMBL/GenBank/DDBJ whole genome shotgun (WGS) entry which is preliminary data.</text>
</comment>
<feature type="compositionally biased region" description="Basic residues" evidence="1">
    <location>
        <begin position="1"/>
        <end position="15"/>
    </location>
</feature>
<feature type="region of interest" description="Disordered" evidence="1">
    <location>
        <begin position="1"/>
        <end position="56"/>
    </location>
</feature>
<accession>A0ABR2WU14</accession>
<feature type="compositionally biased region" description="Polar residues" evidence="1">
    <location>
        <begin position="28"/>
        <end position="37"/>
    </location>
</feature>
<feature type="region of interest" description="Disordered" evidence="1">
    <location>
        <begin position="84"/>
        <end position="105"/>
    </location>
</feature>
<gene>
    <name evidence="2" type="ORF">K7432_007013</name>
</gene>
<name>A0ABR2WU14_9FUNG</name>
<evidence type="ECO:0000313" key="2">
    <source>
        <dbReference type="EMBL" id="KAK9765006.1"/>
    </source>
</evidence>
<dbReference type="Proteomes" id="UP001479436">
    <property type="component" value="Unassembled WGS sequence"/>
</dbReference>
<dbReference type="EMBL" id="JASJQH010000330">
    <property type="protein sequence ID" value="KAK9765006.1"/>
    <property type="molecule type" value="Genomic_DNA"/>
</dbReference>
<reference evidence="2 3" key="1">
    <citation type="submission" date="2023-04" db="EMBL/GenBank/DDBJ databases">
        <title>Genome of Basidiobolus ranarum AG-B5.</title>
        <authorList>
            <person name="Stajich J.E."/>
            <person name="Carter-House D."/>
            <person name="Gryganskyi A."/>
        </authorList>
    </citation>
    <scope>NUCLEOTIDE SEQUENCE [LARGE SCALE GENOMIC DNA]</scope>
    <source>
        <strain evidence="2 3">AG-B5</strain>
    </source>
</reference>